<dbReference type="EMBL" id="QKYT01000321">
    <property type="protein sequence ID" value="RIA87194.1"/>
    <property type="molecule type" value="Genomic_DNA"/>
</dbReference>
<dbReference type="OrthoDB" id="2441379at2759"/>
<comment type="caution">
    <text evidence="1">The sequence shown here is derived from an EMBL/GenBank/DDBJ whole genome shotgun (WGS) entry which is preliminary data.</text>
</comment>
<accession>A0A397SWR7</accession>
<evidence type="ECO:0000313" key="1">
    <source>
        <dbReference type="EMBL" id="RIA87194.1"/>
    </source>
</evidence>
<dbReference type="AlphaFoldDB" id="A0A397SWR7"/>
<organism evidence="1 2">
    <name type="scientific">Glomus cerebriforme</name>
    <dbReference type="NCBI Taxonomy" id="658196"/>
    <lineage>
        <taxon>Eukaryota</taxon>
        <taxon>Fungi</taxon>
        <taxon>Fungi incertae sedis</taxon>
        <taxon>Mucoromycota</taxon>
        <taxon>Glomeromycotina</taxon>
        <taxon>Glomeromycetes</taxon>
        <taxon>Glomerales</taxon>
        <taxon>Glomeraceae</taxon>
        <taxon>Glomus</taxon>
    </lineage>
</organism>
<sequence length="98" mass="11409">MASIRHKLEQGLARYERSEAEQPTLQKNFITAKSLFENKNKVVDLPNNDTEIACKPLQDFNKIQEKRNENLEELILKFTADKIFINSVVTFNINNIDK</sequence>
<proteinExistence type="predicted"/>
<keyword evidence="2" id="KW-1185">Reference proteome</keyword>
<dbReference type="Proteomes" id="UP000265703">
    <property type="component" value="Unassembled WGS sequence"/>
</dbReference>
<reference evidence="1 2" key="1">
    <citation type="submission" date="2018-06" db="EMBL/GenBank/DDBJ databases">
        <title>Comparative genomics reveals the genomic features of Rhizophagus irregularis, R. cerebriforme, R. diaphanum and Gigaspora rosea, and their symbiotic lifestyle signature.</title>
        <authorList>
            <person name="Morin E."/>
            <person name="San Clemente H."/>
            <person name="Chen E.C.H."/>
            <person name="De La Providencia I."/>
            <person name="Hainaut M."/>
            <person name="Kuo A."/>
            <person name="Kohler A."/>
            <person name="Murat C."/>
            <person name="Tang N."/>
            <person name="Roy S."/>
            <person name="Loubradou J."/>
            <person name="Henrissat B."/>
            <person name="Grigoriev I.V."/>
            <person name="Corradi N."/>
            <person name="Roux C."/>
            <person name="Martin F.M."/>
        </authorList>
    </citation>
    <scope>NUCLEOTIDE SEQUENCE [LARGE SCALE GENOMIC DNA]</scope>
    <source>
        <strain evidence="1 2">DAOM 227022</strain>
    </source>
</reference>
<protein>
    <submittedName>
        <fullName evidence="1">Uncharacterized protein</fullName>
    </submittedName>
</protein>
<evidence type="ECO:0000313" key="2">
    <source>
        <dbReference type="Proteomes" id="UP000265703"/>
    </source>
</evidence>
<name>A0A397SWR7_9GLOM</name>
<gene>
    <name evidence="1" type="ORF">C1645_828123</name>
</gene>